<proteinExistence type="predicted"/>
<keyword evidence="3" id="KW-1185">Reference proteome</keyword>
<protein>
    <submittedName>
        <fullName evidence="2">Uncharacterized protein</fullName>
    </submittedName>
</protein>
<evidence type="ECO:0000313" key="2">
    <source>
        <dbReference type="EMBL" id="QCT03742.1"/>
    </source>
</evidence>
<reference evidence="2 3" key="1">
    <citation type="submission" date="2019-05" db="EMBL/GenBank/DDBJ databases">
        <authorList>
            <person name="Chen C."/>
        </authorList>
    </citation>
    <scope>NUCLEOTIDE SEQUENCE [LARGE SCALE GENOMIC DNA]</scope>
    <source>
        <strain evidence="2 3">HB172198</strain>
    </source>
</reference>
<dbReference type="Proteomes" id="UP000300879">
    <property type="component" value="Chromosome"/>
</dbReference>
<dbReference type="EMBL" id="CP040396">
    <property type="protein sequence ID" value="QCT03742.1"/>
    <property type="molecule type" value="Genomic_DNA"/>
</dbReference>
<accession>A0A4P8XLU6</accession>
<dbReference type="KEGG" id="palo:E6C60_3031"/>
<sequence>MKWECSYPLACQGFRLDRKDPDLDLGLEGPSVLPDLDPAPEQPASRQPRRRQPLYPSSLHLR</sequence>
<dbReference type="AlphaFoldDB" id="A0A4P8XLU6"/>
<evidence type="ECO:0000313" key="3">
    <source>
        <dbReference type="Proteomes" id="UP000300879"/>
    </source>
</evidence>
<name>A0A4P8XLU6_9BACL</name>
<feature type="region of interest" description="Disordered" evidence="1">
    <location>
        <begin position="17"/>
        <end position="62"/>
    </location>
</feature>
<organism evidence="2 3">
    <name type="scientific">Paenibacillus algicola</name>
    <dbReference type="NCBI Taxonomy" id="2565926"/>
    <lineage>
        <taxon>Bacteria</taxon>
        <taxon>Bacillati</taxon>
        <taxon>Bacillota</taxon>
        <taxon>Bacilli</taxon>
        <taxon>Bacillales</taxon>
        <taxon>Paenibacillaceae</taxon>
        <taxon>Paenibacillus</taxon>
    </lineage>
</organism>
<gene>
    <name evidence="2" type="ORF">E6C60_3031</name>
</gene>
<evidence type="ECO:0000256" key="1">
    <source>
        <dbReference type="SAM" id="MobiDB-lite"/>
    </source>
</evidence>